<dbReference type="Proteomes" id="UP001162156">
    <property type="component" value="Unassembled WGS sequence"/>
</dbReference>
<evidence type="ECO:0000313" key="12">
    <source>
        <dbReference type="EMBL" id="KAJ8969178.1"/>
    </source>
</evidence>
<dbReference type="SUPFAM" id="SSF47323">
    <property type="entry name" value="Anticodon-binding domain of a subclass of class I aminoacyl-tRNA synthetases"/>
    <property type="match status" value="1"/>
</dbReference>
<proteinExistence type="inferred from homology"/>
<name>A0AAV8ZUC9_9CUCU</name>
<keyword evidence="6 9" id="KW-0648">Protein biosynthesis</keyword>
<evidence type="ECO:0000256" key="2">
    <source>
        <dbReference type="ARBA" id="ARBA00013165"/>
    </source>
</evidence>
<dbReference type="PANTHER" id="PTHR42765">
    <property type="entry name" value="SOLEUCYL-TRNA SYNTHETASE"/>
    <property type="match status" value="1"/>
</dbReference>
<keyword evidence="13" id="KW-1185">Reference proteome</keyword>
<gene>
    <name evidence="12" type="ORF">NQ314_001881</name>
</gene>
<dbReference type="AlphaFoldDB" id="A0AAV8ZUC9"/>
<dbReference type="InterPro" id="IPR013155">
    <property type="entry name" value="M/V/L/I-tRNA-synth_anticd-bd"/>
</dbReference>
<dbReference type="EC" id="6.1.1.5" evidence="2"/>
<evidence type="ECO:0000313" key="13">
    <source>
        <dbReference type="Proteomes" id="UP001162156"/>
    </source>
</evidence>
<dbReference type="GO" id="GO:0006428">
    <property type="term" value="P:isoleucyl-tRNA aminoacylation"/>
    <property type="evidence" value="ECO:0007669"/>
    <property type="project" value="InterPro"/>
</dbReference>
<evidence type="ECO:0000256" key="6">
    <source>
        <dbReference type="ARBA" id="ARBA00022917"/>
    </source>
</evidence>
<dbReference type="Gene3D" id="1.10.730.20">
    <property type="match status" value="1"/>
</dbReference>
<dbReference type="Gene3D" id="3.40.50.620">
    <property type="entry name" value="HUPs"/>
    <property type="match status" value="2"/>
</dbReference>
<dbReference type="CDD" id="cd07960">
    <property type="entry name" value="Anticodon_Ia_Ile_BEm"/>
    <property type="match status" value="1"/>
</dbReference>
<keyword evidence="4 9" id="KW-0547">Nucleotide-binding</keyword>
<comment type="similarity">
    <text evidence="1 9">Belongs to the class-I aminoacyl-tRNA synthetase family.</text>
</comment>
<dbReference type="InterPro" id="IPR002301">
    <property type="entry name" value="Ile-tRNA-ligase"/>
</dbReference>
<evidence type="ECO:0000256" key="5">
    <source>
        <dbReference type="ARBA" id="ARBA00022840"/>
    </source>
</evidence>
<evidence type="ECO:0000256" key="1">
    <source>
        <dbReference type="ARBA" id="ARBA00005594"/>
    </source>
</evidence>
<protein>
    <recommendedName>
        <fullName evidence="2">isoleucine--tRNA ligase</fullName>
        <ecNumber evidence="2">6.1.1.5</ecNumber>
    </recommendedName>
    <alternativeName>
        <fullName evidence="8">Isoleucyl-tRNA synthetase</fullName>
    </alternativeName>
</protein>
<dbReference type="InterPro" id="IPR033708">
    <property type="entry name" value="Anticodon_Ile_BEm"/>
</dbReference>
<dbReference type="InterPro" id="IPR009008">
    <property type="entry name" value="Val/Leu/Ile-tRNA-synth_edit"/>
</dbReference>
<dbReference type="PROSITE" id="PS00178">
    <property type="entry name" value="AA_TRNA_LIGASE_I"/>
    <property type="match status" value="1"/>
</dbReference>
<dbReference type="GO" id="GO:0005524">
    <property type="term" value="F:ATP binding"/>
    <property type="evidence" value="ECO:0007669"/>
    <property type="project" value="UniProtKB-KW"/>
</dbReference>
<organism evidence="12 13">
    <name type="scientific">Rhamnusium bicolor</name>
    <dbReference type="NCBI Taxonomy" id="1586634"/>
    <lineage>
        <taxon>Eukaryota</taxon>
        <taxon>Metazoa</taxon>
        <taxon>Ecdysozoa</taxon>
        <taxon>Arthropoda</taxon>
        <taxon>Hexapoda</taxon>
        <taxon>Insecta</taxon>
        <taxon>Pterygota</taxon>
        <taxon>Neoptera</taxon>
        <taxon>Endopterygota</taxon>
        <taxon>Coleoptera</taxon>
        <taxon>Polyphaga</taxon>
        <taxon>Cucujiformia</taxon>
        <taxon>Chrysomeloidea</taxon>
        <taxon>Cerambycidae</taxon>
        <taxon>Lepturinae</taxon>
        <taxon>Rhagiini</taxon>
        <taxon>Rhamnusium</taxon>
    </lineage>
</organism>
<evidence type="ECO:0000256" key="8">
    <source>
        <dbReference type="ARBA" id="ARBA00032665"/>
    </source>
</evidence>
<dbReference type="InterPro" id="IPR014729">
    <property type="entry name" value="Rossmann-like_a/b/a_fold"/>
</dbReference>
<dbReference type="InterPro" id="IPR009080">
    <property type="entry name" value="tRNAsynth_Ia_anticodon-bd"/>
</dbReference>
<dbReference type="EMBL" id="JANEYF010000583">
    <property type="protein sequence ID" value="KAJ8969178.1"/>
    <property type="molecule type" value="Genomic_DNA"/>
</dbReference>
<accession>A0AAV8ZUC9</accession>
<dbReference type="GO" id="GO:0005739">
    <property type="term" value="C:mitochondrion"/>
    <property type="evidence" value="ECO:0007669"/>
    <property type="project" value="TreeGrafter"/>
</dbReference>
<dbReference type="Pfam" id="PF08264">
    <property type="entry name" value="Anticodon_1"/>
    <property type="match status" value="1"/>
</dbReference>
<evidence type="ECO:0000256" key="4">
    <source>
        <dbReference type="ARBA" id="ARBA00022741"/>
    </source>
</evidence>
<dbReference type="SUPFAM" id="SSF50677">
    <property type="entry name" value="ValRS/IleRS/LeuRS editing domain"/>
    <property type="match status" value="1"/>
</dbReference>
<reference evidence="12" key="1">
    <citation type="journal article" date="2023" name="Insect Mol. Biol.">
        <title>Genome sequencing provides insights into the evolution of gene families encoding plant cell wall-degrading enzymes in longhorned beetles.</title>
        <authorList>
            <person name="Shin N.R."/>
            <person name="Okamura Y."/>
            <person name="Kirsch R."/>
            <person name="Pauchet Y."/>
        </authorList>
    </citation>
    <scope>NUCLEOTIDE SEQUENCE</scope>
    <source>
        <strain evidence="12">RBIC_L_NR</strain>
    </source>
</reference>
<feature type="domain" description="Methionyl/Valyl/Leucyl/Isoleucyl-tRNA synthetase anticodon-binding" evidence="11">
    <location>
        <begin position="588"/>
        <end position="727"/>
    </location>
</feature>
<evidence type="ECO:0000256" key="7">
    <source>
        <dbReference type="ARBA" id="ARBA00023146"/>
    </source>
</evidence>
<keyword evidence="5 9" id="KW-0067">ATP-binding</keyword>
<dbReference type="FunFam" id="3.40.50.620:FF:000152">
    <property type="entry name" value="Isoleucine--tRNA ligase"/>
    <property type="match status" value="1"/>
</dbReference>
<evidence type="ECO:0000256" key="3">
    <source>
        <dbReference type="ARBA" id="ARBA00022598"/>
    </source>
</evidence>
<evidence type="ECO:0000256" key="9">
    <source>
        <dbReference type="RuleBase" id="RU363035"/>
    </source>
</evidence>
<dbReference type="GO" id="GO:0004822">
    <property type="term" value="F:isoleucine-tRNA ligase activity"/>
    <property type="evidence" value="ECO:0007669"/>
    <property type="project" value="UniProtKB-EC"/>
</dbReference>
<comment type="caution">
    <text evidence="12">The sequence shown here is derived from an EMBL/GenBank/DDBJ whole genome shotgun (WGS) entry which is preliminary data.</text>
</comment>
<dbReference type="SUPFAM" id="SSF52374">
    <property type="entry name" value="Nucleotidylyl transferase"/>
    <property type="match status" value="1"/>
</dbReference>
<dbReference type="GO" id="GO:0000049">
    <property type="term" value="F:tRNA binding"/>
    <property type="evidence" value="ECO:0007669"/>
    <property type="project" value="InterPro"/>
</dbReference>
<dbReference type="PANTHER" id="PTHR42765:SF1">
    <property type="entry name" value="ISOLEUCINE--TRNA LIGASE, MITOCHONDRIAL"/>
    <property type="match status" value="1"/>
</dbReference>
<dbReference type="InterPro" id="IPR002300">
    <property type="entry name" value="aa-tRNA-synth_Ia"/>
</dbReference>
<dbReference type="CDD" id="cd00818">
    <property type="entry name" value="IleRS_core"/>
    <property type="match status" value="1"/>
</dbReference>
<evidence type="ECO:0000259" key="10">
    <source>
        <dbReference type="Pfam" id="PF00133"/>
    </source>
</evidence>
<keyword evidence="3 9" id="KW-0436">Ligase</keyword>
<dbReference type="PRINTS" id="PR00984">
    <property type="entry name" value="TRNASYNTHILE"/>
</dbReference>
<feature type="domain" description="Aminoacyl-tRNA synthetase class Ia" evidence="10">
    <location>
        <begin position="390"/>
        <end position="538"/>
    </location>
</feature>
<keyword evidence="7 9" id="KW-0030">Aminoacyl-tRNA synthetase</keyword>
<dbReference type="InterPro" id="IPR050081">
    <property type="entry name" value="Ile-tRNA_ligase"/>
</dbReference>
<dbReference type="Gene3D" id="3.90.740.10">
    <property type="entry name" value="Valyl/Leucyl/Isoleucyl-tRNA synthetase, editing domain"/>
    <property type="match status" value="1"/>
</dbReference>
<evidence type="ECO:0000259" key="11">
    <source>
        <dbReference type="Pfam" id="PF08264"/>
    </source>
</evidence>
<dbReference type="GO" id="GO:0032543">
    <property type="term" value="P:mitochondrial translation"/>
    <property type="evidence" value="ECO:0007669"/>
    <property type="project" value="TreeGrafter"/>
</dbReference>
<feature type="domain" description="Aminoacyl-tRNA synthetase class Ia" evidence="10">
    <location>
        <begin position="67"/>
        <end position="242"/>
    </location>
</feature>
<dbReference type="Pfam" id="PF00133">
    <property type="entry name" value="tRNA-synt_1"/>
    <property type="match status" value="2"/>
</dbReference>
<dbReference type="GO" id="GO:0002161">
    <property type="term" value="F:aminoacyl-tRNA deacylase activity"/>
    <property type="evidence" value="ECO:0007669"/>
    <property type="project" value="InterPro"/>
</dbReference>
<dbReference type="InterPro" id="IPR001412">
    <property type="entry name" value="aa-tRNA-synth_I_CS"/>
</dbReference>
<sequence length="792" mass="91452">MVLKLVQQINKTNRVFYCTKSESKNKFYSNTVLLPKTKFPLRLESKKLVERDEYIYNKGDFDNLYMWQRSHLSEPEFVLHDGPPYANGKPHMGHAINKILKDTILRYHILNGNKVHYIPGWDCHGLPIELKAISNSTKMDPIEIRSKARKFAEKTIEKQKEIFKSWGVIGDWKNSYTTYSVDYVKIQFRQFYKMYEKNLIYRDVKPIYWSPSTRTALAEAELEYNENHKSPSAYVRFEVKDIPKIKLLKGKRVYAIIWTTTPWTLPSNQAVCYNESLSYCLVKKPNPQDTDIYIIAAELLEQLSTTFNCNFQLLNVVSGVLLEGTTYAHPIYKEQVLPFLHSSHATQTKGTGLVHTAPAHGPDDFLVALNNKLSIELLEDVKIIPSEKKDSINHQCNLLEQHGTDFWWKLGIKELLPENLCLNLEEIEKGEDIMDIWFDSGISWAKVLDGTKVADMYLEGTDQFTGWFQSALLTSVALRDKAPYKTIYVHGFAVDENGNKMSKSVGNVINPIDITNGKHGKKPYGVDTLRWWATCHANQVSLANVSTNVLQCSADEVQKIRSVLRFALGSLSDYEKSDEDQENLLLIDRYMLHLLYQFHKQVGEFIKEYQFHKISSAVINLLTNPISAIYYTTIKDRLYCDHAESPTRRAAQYTLYRIFEIVLQSVSPIVPHLAEDMYLYLQQKDSNTYFTSTHLKPEPDWDNSKIERMMITIFDIRKHINKKLEAVTIDADVIITFSKKTVNLLKDLIGTQELQYQLVDIFQVSSVTIIEDPILIEDYKLEISKSKKSFLS</sequence>